<evidence type="ECO:0000313" key="2">
    <source>
        <dbReference type="EMBL" id="KAF8412880.1"/>
    </source>
</evidence>
<evidence type="ECO:0000313" key="3">
    <source>
        <dbReference type="Proteomes" id="UP000655225"/>
    </source>
</evidence>
<dbReference type="PANTHER" id="PTHR31672">
    <property type="entry name" value="BNACNNG10540D PROTEIN"/>
    <property type="match status" value="1"/>
</dbReference>
<feature type="domain" description="F-box" evidence="1">
    <location>
        <begin position="10"/>
        <end position="61"/>
    </location>
</feature>
<dbReference type="NCBIfam" id="TIGR01640">
    <property type="entry name" value="F_box_assoc_1"/>
    <property type="match status" value="1"/>
</dbReference>
<gene>
    <name evidence="2" type="ORF">HHK36_000852</name>
</gene>
<dbReference type="SUPFAM" id="SSF81383">
    <property type="entry name" value="F-box domain"/>
    <property type="match status" value="1"/>
</dbReference>
<comment type="caution">
    <text evidence="2">The sequence shown here is derived from an EMBL/GenBank/DDBJ whole genome shotgun (WGS) entry which is preliminary data.</text>
</comment>
<evidence type="ECO:0000259" key="1">
    <source>
        <dbReference type="PROSITE" id="PS50181"/>
    </source>
</evidence>
<dbReference type="EMBL" id="JABCRI010000001">
    <property type="protein sequence ID" value="KAF8412880.1"/>
    <property type="molecule type" value="Genomic_DNA"/>
</dbReference>
<dbReference type="Pfam" id="PF00646">
    <property type="entry name" value="F-box"/>
    <property type="match status" value="1"/>
</dbReference>
<dbReference type="InterPro" id="IPR017451">
    <property type="entry name" value="F-box-assoc_interact_dom"/>
</dbReference>
<dbReference type="PROSITE" id="PS50181">
    <property type="entry name" value="FBOX"/>
    <property type="match status" value="1"/>
</dbReference>
<dbReference type="AlphaFoldDB" id="A0A834ZSP1"/>
<dbReference type="InterPro" id="IPR050796">
    <property type="entry name" value="SCF_F-box_component"/>
</dbReference>
<dbReference type="InterPro" id="IPR036047">
    <property type="entry name" value="F-box-like_dom_sf"/>
</dbReference>
<protein>
    <recommendedName>
        <fullName evidence="1">F-box domain-containing protein</fullName>
    </recommendedName>
</protein>
<dbReference type="InterPro" id="IPR013187">
    <property type="entry name" value="F-box-assoc_dom_typ3"/>
</dbReference>
<reference evidence="2 3" key="1">
    <citation type="submission" date="2020-04" db="EMBL/GenBank/DDBJ databases">
        <title>Plant Genome Project.</title>
        <authorList>
            <person name="Zhang R.-G."/>
        </authorList>
    </citation>
    <scope>NUCLEOTIDE SEQUENCE [LARGE SCALE GENOMIC DNA]</scope>
    <source>
        <strain evidence="2">YNK0</strain>
        <tissue evidence="2">Leaf</tissue>
    </source>
</reference>
<accession>A0A834ZSP1</accession>
<sequence length="413" mass="48267">MERKKQMKKCTTTDSLPQEIISEILQRVPALALIRLKTVSKLWFNLLSDRNFMKAHAYRHHHQQRRTLSRQPWIIFNTHPSCRSYCFFFDLEENSTRGKEFQLPLQDRIKDMFLLIASCNGLVLTQSKLDKKKLYVSNPVTGRYLMLPSPMGRFSRWTLIHDASIEKYKVIGISDCNRCFVFVLGMSIHCHEGGWRELAVGPSKPGVSQLVLSQLLFVDRMLYWMVKESELRQFYSMDIAREEFKGTQGPPWQRQGGYNGLKYQWASLLELNGSLYFIDPVSKIKIDIWVLSKDCDKEERVWNKEHRIVFEPLYDSRPLTPIILPERMRGYESKVFMTNAFPFAAFADEGHGNSGTAAISQCQTKILIHFQRKFFCYDSKNQEVKHITGINIEDFEPGHQPLVLYTHSFVSWD</sequence>
<dbReference type="InterPro" id="IPR001810">
    <property type="entry name" value="F-box_dom"/>
</dbReference>
<dbReference type="Gene3D" id="1.20.1280.50">
    <property type="match status" value="1"/>
</dbReference>
<dbReference type="OMA" id="HITGINI"/>
<dbReference type="SMART" id="SM00256">
    <property type="entry name" value="FBOX"/>
    <property type="match status" value="1"/>
</dbReference>
<dbReference type="OrthoDB" id="1938527at2759"/>
<dbReference type="Pfam" id="PF08268">
    <property type="entry name" value="FBA_3"/>
    <property type="match status" value="1"/>
</dbReference>
<name>A0A834ZSP1_TETSI</name>
<dbReference type="PANTHER" id="PTHR31672:SF13">
    <property type="entry name" value="F-BOX PROTEIN CPR30-LIKE"/>
    <property type="match status" value="1"/>
</dbReference>
<organism evidence="2 3">
    <name type="scientific">Tetracentron sinense</name>
    <name type="common">Spur-leaf</name>
    <dbReference type="NCBI Taxonomy" id="13715"/>
    <lineage>
        <taxon>Eukaryota</taxon>
        <taxon>Viridiplantae</taxon>
        <taxon>Streptophyta</taxon>
        <taxon>Embryophyta</taxon>
        <taxon>Tracheophyta</taxon>
        <taxon>Spermatophyta</taxon>
        <taxon>Magnoliopsida</taxon>
        <taxon>Trochodendrales</taxon>
        <taxon>Trochodendraceae</taxon>
        <taxon>Tetracentron</taxon>
    </lineage>
</organism>
<dbReference type="Proteomes" id="UP000655225">
    <property type="component" value="Unassembled WGS sequence"/>
</dbReference>
<proteinExistence type="predicted"/>
<keyword evidence="3" id="KW-1185">Reference proteome</keyword>